<gene>
    <name evidence="1" type="ORF">SB78_03415</name>
</gene>
<evidence type="ECO:0008006" key="3">
    <source>
        <dbReference type="Google" id="ProtNLM"/>
    </source>
</evidence>
<dbReference type="InterPro" id="IPR010235">
    <property type="entry name" value="HepT"/>
</dbReference>
<dbReference type="Proteomes" id="UP000031952">
    <property type="component" value="Unassembled WGS sequence"/>
</dbReference>
<dbReference type="Gene3D" id="1.20.120.330">
    <property type="entry name" value="Nucleotidyltransferases domain 2"/>
    <property type="match status" value="1"/>
</dbReference>
<accession>A0A0C2QY95</accession>
<dbReference type="NCBIfam" id="TIGR01987">
    <property type="entry name" value="HI0074"/>
    <property type="match status" value="1"/>
</dbReference>
<keyword evidence="2" id="KW-1185">Reference proteome</keyword>
<dbReference type="EMBL" id="JWSW01000021">
    <property type="protein sequence ID" value="KIJ88824.1"/>
    <property type="molecule type" value="Genomic_DNA"/>
</dbReference>
<sequence length="133" mass="16015">MEKIFWKDSFLALGQAIQRLHEVIERSKVDKNDYVLDASVKRFEFVIELFWKTLKKILKHEKIESNTPKDVLSKAFQFSLIDDEKMWLGMLDDRNNTSHVYKYEDAKQVFENIKLYLPILEKTYNKLEKKYFG</sequence>
<name>A0A0C2QY95_9RICK</name>
<protein>
    <recommendedName>
        <fullName evidence="3">Nucleotidyltransferase</fullName>
    </recommendedName>
</protein>
<comment type="caution">
    <text evidence="1">The sequence shown here is derived from an EMBL/GenBank/DDBJ whole genome shotgun (WGS) entry which is preliminary data.</text>
</comment>
<organism evidence="1 2">
    <name type="scientific">Rickettsia asembonensis</name>
    <dbReference type="NCBI Taxonomy" id="1068590"/>
    <lineage>
        <taxon>Bacteria</taxon>
        <taxon>Pseudomonadati</taxon>
        <taxon>Pseudomonadota</taxon>
        <taxon>Alphaproteobacteria</taxon>
        <taxon>Rickettsiales</taxon>
        <taxon>Rickettsiaceae</taxon>
        <taxon>Rickettsieae</taxon>
        <taxon>Rickettsia</taxon>
        <taxon>spotted fever group</taxon>
    </lineage>
</organism>
<evidence type="ECO:0000313" key="1">
    <source>
        <dbReference type="EMBL" id="KIJ88824.1"/>
    </source>
</evidence>
<evidence type="ECO:0000313" key="2">
    <source>
        <dbReference type="Proteomes" id="UP000031952"/>
    </source>
</evidence>
<reference evidence="1 2" key="1">
    <citation type="submission" date="2014-12" db="EMBL/GenBank/DDBJ databases">
        <title>Whole genome sequence of Candidatus Rickettsia asemboensis strain NMRCii isolated from cat fleas in west Kenya.</title>
        <authorList>
            <person name="Jima D."/>
            <person name="Luce-Fedrow A."/>
            <person name="Yang Y."/>
            <person name="Maina A.N."/>
            <person name="Snesrud E.C."/>
            <person name="Jarman R.G."/>
            <person name="Richards A.L."/>
            <person name="Hang J."/>
        </authorList>
    </citation>
    <scope>NUCLEOTIDE SEQUENCE [LARGE SCALE GENOMIC DNA]</scope>
    <source>
        <strain evidence="1 2">NMRCii</strain>
    </source>
</reference>
<dbReference type="AlphaFoldDB" id="A0A0C2QY95"/>
<dbReference type="SUPFAM" id="SSF81593">
    <property type="entry name" value="Nucleotidyltransferase substrate binding subunit/domain"/>
    <property type="match status" value="1"/>
</dbReference>
<proteinExistence type="predicted"/>
<dbReference type="RefSeq" id="WP_041078731.1">
    <property type="nucleotide sequence ID" value="NZ_CP116496.1"/>
</dbReference>
<dbReference type="Pfam" id="PF08780">
    <property type="entry name" value="NTase_sub_bind"/>
    <property type="match status" value="1"/>
</dbReference>